<dbReference type="EMBL" id="CACSHJ010000097">
    <property type="protein sequence ID" value="CAA0413844.1"/>
    <property type="molecule type" value="Genomic_DNA"/>
</dbReference>
<keyword evidence="2" id="KW-0812">Transmembrane</keyword>
<reference evidence="3 4" key="1">
    <citation type="submission" date="2019-12" db="EMBL/GenBank/DDBJ databases">
        <authorList>
            <person name="Jiao W.-B."/>
            <person name="Schneeberger K."/>
        </authorList>
    </citation>
    <scope>NUCLEOTIDE SEQUENCE [LARGE SCALE GENOMIC DNA]</scope>
    <source>
        <strain evidence="4">cv. C24</strain>
    </source>
</reference>
<feature type="region of interest" description="Disordered" evidence="1">
    <location>
        <begin position="434"/>
        <end position="458"/>
    </location>
</feature>
<dbReference type="ExpressionAtlas" id="A0A5S9YI10">
    <property type="expression patterns" value="baseline and differential"/>
</dbReference>
<organism evidence="3 4">
    <name type="scientific">Arabidopsis thaliana</name>
    <name type="common">Mouse-ear cress</name>
    <dbReference type="NCBI Taxonomy" id="3702"/>
    <lineage>
        <taxon>Eukaryota</taxon>
        <taxon>Viridiplantae</taxon>
        <taxon>Streptophyta</taxon>
        <taxon>Embryophyta</taxon>
        <taxon>Tracheophyta</taxon>
        <taxon>Spermatophyta</taxon>
        <taxon>Magnoliopsida</taxon>
        <taxon>eudicotyledons</taxon>
        <taxon>Gunneridae</taxon>
        <taxon>Pentapetalae</taxon>
        <taxon>rosids</taxon>
        <taxon>malvids</taxon>
        <taxon>Brassicales</taxon>
        <taxon>Brassicaceae</taxon>
        <taxon>Camelineae</taxon>
        <taxon>Arabidopsis</taxon>
    </lineage>
</organism>
<feature type="compositionally biased region" description="Basic and acidic residues" evidence="1">
    <location>
        <begin position="449"/>
        <end position="458"/>
    </location>
</feature>
<name>A0A5S9YI10_ARATH</name>
<sequence length="958" mass="108034">MLNAFAFPQTNECFPAKRGFCANERTKCLNPKMPSKSMFGGSVSENLFLSKIRIGLSFPLPLSEIKLQNQDFRLEGQMSSFDPFVDESKALVRRLGKERILRFQPSWILLNRLSVKKECGGESDQVDISVKEQRLVVNEQRQPVLFKECLFRNRRLFGLFVKAQRNSKHCSCSEEVQFQRWLGSKEVAEPRTKARNAFSPMNEEMTRRIRSETNSLVSFMYLLAAFAANSQAGETLSPGSGIDWFRADSGSCCLDYRRIRGAVLGKEMTQLQKKKTDAAYLLVLVARSEVKSRGPAEKRKSSVSTPVLLKWFVSRDVPTGAPFSNGTIIPIPISSFPLLVYLHSRKIIRSMDGAKSGVLVRASRPILLPDIIGRSSSETRARKALFFFVPVLHFRLLESKGDFSYLESFCGVLCLLFFRTFLFLARDRSAKRERARRRKGQTLRPNGNEQRRNDKMRCSGHPHLDLERRVEGFGPLAFPVPPELGGACVGGVPPEIGLEALALPRSRQLMAMAVGHDYYQKVPMKMNISHGGVCICMLGVLLSCDPAAYVRPVAHASYLFRAGGVNSDSIRASRAMSAVGTGFPKSQPRAGRGQHRMKGTALMLCWQSQLLRLRTEKSGRGDSGRDKIERTRSASAIGFFGGDKLASSQAYPRPDRQLLGLPISPKLPPVFGPSCMRQKLVPRTVRRPSPTPAVMVRLRSTNTKKIQFTQRLPLGYELHMGKERCCLRGLDHLHGPTFHSICGNLMIYKPSLTNDRLMFEHDESLHADLLLINFPASYKNGKLEHFLHWWMKNRKHNNFWLTMFPEKRYFRERTSTAEVAIHTNLFTDLYASIGTGSSRTGGAGERNRHPLALSLRTTSMKAAVGEPAVNRKREDRPIARKKQAYSPRGWGFAGLIHHFQLTPYPRNRKLLQKSRLTILTSKKRHTFPADYLASLNNLLAVSEPSSQKKNETKEAMQK</sequence>
<gene>
    <name evidence="3" type="ORF">C24_LOCUS26952</name>
</gene>
<keyword evidence="2" id="KW-0472">Membrane</keyword>
<dbReference type="InterPro" id="IPR044955">
    <property type="entry name" value="CCMFC"/>
</dbReference>
<dbReference type="Proteomes" id="UP000434276">
    <property type="component" value="Unassembled WGS sequence"/>
</dbReference>
<dbReference type="PANTHER" id="PTHR36010">
    <property type="entry name" value="CYTOCHROME C BIOGENESIS CCMF C-TERMINAL-LIKE MITOCHONDRIAL PROTEIN-RELATED"/>
    <property type="match status" value="1"/>
</dbReference>
<dbReference type="PANTHER" id="PTHR36010:SF1">
    <property type="entry name" value="CYTOCHROME C BIOGENESIS CCMF C-TERMINAL-LIKE MITOCHONDRIAL PROTEIN-RELATED"/>
    <property type="match status" value="1"/>
</dbReference>
<evidence type="ECO:0000256" key="2">
    <source>
        <dbReference type="SAM" id="Phobius"/>
    </source>
</evidence>
<dbReference type="AlphaFoldDB" id="A0A5S9YI10"/>
<proteinExistence type="predicted"/>
<dbReference type="OrthoDB" id="1068521at2759"/>
<evidence type="ECO:0000313" key="4">
    <source>
        <dbReference type="Proteomes" id="UP000434276"/>
    </source>
</evidence>
<evidence type="ECO:0000313" key="3">
    <source>
        <dbReference type="EMBL" id="CAA0413844.1"/>
    </source>
</evidence>
<protein>
    <submittedName>
        <fullName evidence="3">Uncharacterized protein</fullName>
    </submittedName>
</protein>
<evidence type="ECO:0000256" key="1">
    <source>
        <dbReference type="SAM" id="MobiDB-lite"/>
    </source>
</evidence>
<keyword evidence="2" id="KW-1133">Transmembrane helix</keyword>
<dbReference type="GO" id="GO:0017004">
    <property type="term" value="P:cytochrome complex assembly"/>
    <property type="evidence" value="ECO:0007669"/>
    <property type="project" value="InterPro"/>
</dbReference>
<accession>A0A5S9YI10</accession>
<feature type="transmembrane region" description="Helical" evidence="2">
    <location>
        <begin position="403"/>
        <end position="424"/>
    </location>
</feature>